<dbReference type="GO" id="GO:0003677">
    <property type="term" value="F:DNA binding"/>
    <property type="evidence" value="ECO:0007669"/>
    <property type="project" value="UniProtKB-KW"/>
</dbReference>
<dbReference type="EMBL" id="VFOX01000001">
    <property type="protein sequence ID" value="TQL84676.1"/>
    <property type="molecule type" value="Genomic_DNA"/>
</dbReference>
<dbReference type="SUPFAM" id="SSF46785">
    <property type="entry name" value="Winged helix' DNA-binding domain"/>
    <property type="match status" value="1"/>
</dbReference>
<dbReference type="Pfam" id="PF12802">
    <property type="entry name" value="MarR_2"/>
    <property type="match status" value="1"/>
</dbReference>
<dbReference type="SMART" id="SM00347">
    <property type="entry name" value="HTH_MARR"/>
    <property type="match status" value="1"/>
</dbReference>
<dbReference type="AlphaFoldDB" id="A0A543BIP3"/>
<dbReference type="InterPro" id="IPR036390">
    <property type="entry name" value="WH_DNA-bd_sf"/>
</dbReference>
<dbReference type="GO" id="GO:0003700">
    <property type="term" value="F:DNA-binding transcription factor activity"/>
    <property type="evidence" value="ECO:0007669"/>
    <property type="project" value="InterPro"/>
</dbReference>
<gene>
    <name evidence="2" type="ORF">FB560_0267</name>
</gene>
<evidence type="ECO:0000313" key="2">
    <source>
        <dbReference type="EMBL" id="TQL84676.1"/>
    </source>
</evidence>
<reference evidence="2 3" key="1">
    <citation type="submission" date="2019-06" db="EMBL/GenBank/DDBJ databases">
        <title>Sequencing the genomes of 1000 actinobacteria strains.</title>
        <authorList>
            <person name="Klenk H.-P."/>
        </authorList>
    </citation>
    <scope>NUCLEOTIDE SEQUENCE [LARGE SCALE GENOMIC DNA]</scope>
    <source>
        <strain evidence="2 3">DSM 20169</strain>
    </source>
</reference>
<protein>
    <submittedName>
        <fullName evidence="2">DNA-binding MarR family transcriptional regulator</fullName>
    </submittedName>
</protein>
<feature type="domain" description="HTH marR-type" evidence="1">
    <location>
        <begin position="24"/>
        <end position="124"/>
    </location>
</feature>
<evidence type="ECO:0000313" key="3">
    <source>
        <dbReference type="Proteomes" id="UP000317209"/>
    </source>
</evidence>
<dbReference type="Gene3D" id="1.10.10.10">
    <property type="entry name" value="Winged helix-like DNA-binding domain superfamily/Winged helix DNA-binding domain"/>
    <property type="match status" value="1"/>
</dbReference>
<comment type="caution">
    <text evidence="2">The sequence shown here is derived from an EMBL/GenBank/DDBJ whole genome shotgun (WGS) entry which is preliminary data.</text>
</comment>
<dbReference type="PANTHER" id="PTHR39515">
    <property type="entry name" value="CONSERVED PROTEIN"/>
    <property type="match status" value="1"/>
</dbReference>
<sequence>MKRRIADIEYEQMVQSRYAIAQHQRRSDDEIERSAYLLLSRIDAEGPKSIGELSEIFRLDVSTVQRQTGSAMRAGLLERIPDPDGGIARKFQITPEGRERLTAVRDRSVTALGHILADWTDTEVSTFADMLHRFNIDIENYTSARRDT</sequence>
<organism evidence="2 3">
    <name type="scientific">Microbacterium saperdae</name>
    <dbReference type="NCBI Taxonomy" id="69368"/>
    <lineage>
        <taxon>Bacteria</taxon>
        <taxon>Bacillati</taxon>
        <taxon>Actinomycetota</taxon>
        <taxon>Actinomycetes</taxon>
        <taxon>Micrococcales</taxon>
        <taxon>Microbacteriaceae</taxon>
        <taxon>Microbacterium</taxon>
    </lineage>
</organism>
<accession>A0A543BIP3</accession>
<dbReference type="OrthoDB" id="9154853at2"/>
<dbReference type="PANTHER" id="PTHR39515:SF2">
    <property type="entry name" value="HTH-TYPE TRANSCRIPTIONAL REGULATOR RV0880"/>
    <property type="match status" value="1"/>
</dbReference>
<name>A0A543BIP3_9MICO</name>
<keyword evidence="2" id="KW-0238">DNA-binding</keyword>
<evidence type="ECO:0000259" key="1">
    <source>
        <dbReference type="SMART" id="SM00347"/>
    </source>
</evidence>
<keyword evidence="3" id="KW-1185">Reference proteome</keyword>
<proteinExistence type="predicted"/>
<dbReference type="Proteomes" id="UP000317209">
    <property type="component" value="Unassembled WGS sequence"/>
</dbReference>
<dbReference type="InterPro" id="IPR000835">
    <property type="entry name" value="HTH_MarR-typ"/>
</dbReference>
<dbReference type="InterPro" id="IPR036388">
    <property type="entry name" value="WH-like_DNA-bd_sf"/>
</dbReference>
<dbReference type="RefSeq" id="WP_141870711.1">
    <property type="nucleotide sequence ID" value="NZ_VFOX01000001.1"/>
</dbReference>
<dbReference type="InterPro" id="IPR052526">
    <property type="entry name" value="HTH-type_Bedaq_tolerance"/>
</dbReference>